<evidence type="ECO:0000256" key="8">
    <source>
        <dbReference type="ARBA" id="ARBA00023136"/>
    </source>
</evidence>
<dbReference type="Pfam" id="PF00430">
    <property type="entry name" value="ATP-synt_B"/>
    <property type="match status" value="1"/>
</dbReference>
<keyword evidence="7 10" id="KW-0406">Ion transport</keyword>
<keyword evidence="8 12" id="KW-0472">Membrane</keyword>
<keyword evidence="13" id="KW-0934">Plastid</keyword>
<geneLocation type="chloroplast" evidence="13"/>
<evidence type="ECO:0000256" key="7">
    <source>
        <dbReference type="ARBA" id="ARBA00023065"/>
    </source>
</evidence>
<dbReference type="AlphaFoldDB" id="A0A097KKC8"/>
<protein>
    <submittedName>
        <fullName evidence="13">CF0 subunit I of ATP synthase</fullName>
    </submittedName>
</protein>
<keyword evidence="4 10" id="KW-0812">Transmembrane</keyword>
<evidence type="ECO:0000256" key="10">
    <source>
        <dbReference type="RuleBase" id="RU003848"/>
    </source>
</evidence>
<feature type="transmembrane region" description="Helical" evidence="12">
    <location>
        <begin position="32"/>
        <end position="52"/>
    </location>
</feature>
<dbReference type="GO" id="GO:0015986">
    <property type="term" value="P:proton motive force-driven ATP synthesis"/>
    <property type="evidence" value="ECO:0007669"/>
    <property type="project" value="InterPro"/>
</dbReference>
<evidence type="ECO:0000256" key="3">
    <source>
        <dbReference type="ARBA" id="ARBA00022547"/>
    </source>
</evidence>
<evidence type="ECO:0000256" key="4">
    <source>
        <dbReference type="ARBA" id="ARBA00022692"/>
    </source>
</evidence>
<evidence type="ECO:0000313" key="13">
    <source>
        <dbReference type="EMBL" id="AIT93638.1"/>
    </source>
</evidence>
<dbReference type="RefSeq" id="YP_009105055.1">
    <property type="nucleotide sequence ID" value="NC_025527.1"/>
</dbReference>
<proteinExistence type="inferred from homology"/>
<evidence type="ECO:0000256" key="1">
    <source>
        <dbReference type="ARBA" id="ARBA00004167"/>
    </source>
</evidence>
<accession>A0A097KKC8</accession>
<dbReference type="GO" id="GO:0015078">
    <property type="term" value="F:proton transmembrane transporter activity"/>
    <property type="evidence" value="ECO:0007669"/>
    <property type="project" value="InterPro"/>
</dbReference>
<comment type="function">
    <text evidence="9">F(1)F(0) ATP synthase produces ATP from ADP in the presence of a proton or sodium gradient. F-type ATPases consist of two structural domains, F(1) containing the extramembraneous catalytic core and F(0) containing the membrane proton channel, linked together by a central stalk and a peripheral stalk. During catalysis, ATP synthesis in the catalytic domain of F(1) is coupled via a rotary mechanism of the central stalk subunits to proton translocation.</text>
</comment>
<evidence type="ECO:0000256" key="11">
    <source>
        <dbReference type="SAM" id="Coils"/>
    </source>
</evidence>
<gene>
    <name evidence="13" type="primary">atpF</name>
</gene>
<dbReference type="InterPro" id="IPR002146">
    <property type="entry name" value="ATP_synth_b/b'su_bac/chlpt"/>
</dbReference>
<dbReference type="CDD" id="cd06503">
    <property type="entry name" value="ATP-synt_Fo_b"/>
    <property type="match status" value="1"/>
</dbReference>
<evidence type="ECO:0000256" key="2">
    <source>
        <dbReference type="ARBA" id="ARBA00022448"/>
    </source>
</evidence>
<evidence type="ECO:0000256" key="9">
    <source>
        <dbReference type="ARBA" id="ARBA00025198"/>
    </source>
</evidence>
<feature type="coiled-coil region" evidence="11">
    <location>
        <begin position="55"/>
        <end position="89"/>
    </location>
</feature>
<comment type="similarity">
    <text evidence="10">Belongs to the ATPase B chain family.</text>
</comment>
<evidence type="ECO:0000256" key="12">
    <source>
        <dbReference type="SAM" id="Phobius"/>
    </source>
</evidence>
<keyword evidence="11" id="KW-0175">Coiled coil</keyword>
<dbReference type="EMBL" id="KM462864">
    <property type="protein sequence ID" value="AIT93638.1"/>
    <property type="molecule type" value="Genomic_DNA"/>
</dbReference>
<dbReference type="GeneID" id="22158681"/>
<sequence>MIKLITLCDMCMYLCSDITFHFDFLESNLSNLLVVIILLIKFVISPGVSFIIDRRNAIEKSLEDAKQALESSETDLAAKITKLEQAEEQARAIHADKPRRMAEERKRIYDKYIKKANIKAYNMARDYVIQREASYQNRMQKVMRAGLEQATERLEKIELEDKLAYNAYILINFGKTLNLTKAQIKYVVDQDYNQHRDPSEPEKPTTL</sequence>
<evidence type="ECO:0000256" key="6">
    <source>
        <dbReference type="ARBA" id="ARBA00022989"/>
    </source>
</evidence>
<comment type="subcellular location">
    <subcellularLocation>
        <location evidence="1">Membrane</location>
        <topology evidence="1">Single-pass membrane protein</topology>
    </subcellularLocation>
</comment>
<keyword evidence="2 10" id="KW-0813">Transport</keyword>
<keyword evidence="3 10" id="KW-0138">CF(0)</keyword>
<organism evidence="13">
    <name type="scientific">Stichococcus bacillaris</name>
    <dbReference type="NCBI Taxonomy" id="37433"/>
    <lineage>
        <taxon>Eukaryota</taxon>
        <taxon>Viridiplantae</taxon>
        <taxon>Chlorophyta</taxon>
        <taxon>core chlorophytes</taxon>
        <taxon>Trebouxiophyceae</taxon>
        <taxon>Prasiolales</taxon>
        <taxon>Stichococcaceae</taxon>
        <taxon>Stichococcus</taxon>
    </lineage>
</organism>
<keyword evidence="6 12" id="KW-1133">Transmembrane helix</keyword>
<evidence type="ECO:0000256" key="5">
    <source>
        <dbReference type="ARBA" id="ARBA00022781"/>
    </source>
</evidence>
<dbReference type="GO" id="GO:0045259">
    <property type="term" value="C:proton-transporting ATP synthase complex"/>
    <property type="evidence" value="ECO:0007669"/>
    <property type="project" value="UniProtKB-KW"/>
</dbReference>
<reference evidence="13" key="1">
    <citation type="journal article" date="2014" name="BMC Evol. Biol.">
        <title>Chloroplast phylogenomic analysis resolves deep-level relationships within the green algal class Trebouxiophyceae.</title>
        <authorList>
            <person name="Lemieux C."/>
            <person name="Otis C."/>
            <person name="Turmel M."/>
        </authorList>
    </citation>
    <scope>NUCLEOTIDE SEQUENCE</scope>
</reference>
<name>A0A097KKC8_9CHLO</name>
<keyword evidence="13" id="KW-0150">Chloroplast</keyword>
<keyword evidence="5 10" id="KW-0375">Hydrogen ion transport</keyword>